<feature type="region of interest" description="Disordered" evidence="1">
    <location>
        <begin position="236"/>
        <end position="332"/>
    </location>
</feature>
<proteinExistence type="predicted"/>
<feature type="compositionally biased region" description="Basic residues" evidence="1">
    <location>
        <begin position="314"/>
        <end position="325"/>
    </location>
</feature>
<keyword evidence="3" id="KW-1185">Reference proteome</keyword>
<evidence type="ECO:0000313" key="2">
    <source>
        <dbReference type="EMBL" id="OSX76395.1"/>
    </source>
</evidence>
<feature type="region of interest" description="Disordered" evidence="1">
    <location>
        <begin position="1"/>
        <end position="51"/>
    </location>
</feature>
<evidence type="ECO:0000256" key="1">
    <source>
        <dbReference type="SAM" id="MobiDB-lite"/>
    </source>
</evidence>
<sequence>MKVPPPAVDCGPSLTPPFPTRHDASLGTYGPPSSPVGSGGQPLSRRTKTEKGLGVLLSLAVRPLRAVRHAAQRPPPGAAAHKPWDTHARGAPRTTAAHGPRLPPVRGAWARRCAPARSPDRAWHAGDERVGEGRPLIGRAARAAGRRPPAAATGGASLEKAFPASTWRRNSVPCGRGSSRSVTADACRRRTSAARRGARADAPPAACGSAAVATTAAAAVAALVDGQRRDLAIAALGRDGGAPPTGWPRRAGCSRGLAADGTGGADDRRSCRRRRRRRCRLRHRHRAPLPSVAAANRPVAAYRASAKAAARPQSRLRQRAARRPPARWLGRS</sequence>
<gene>
    <name evidence="2" type="ORF">BU14_0192s0012</name>
</gene>
<name>A0A1X6P6L4_PORUM</name>
<reference evidence="2 3" key="1">
    <citation type="submission" date="2017-03" db="EMBL/GenBank/DDBJ databases">
        <title>WGS assembly of Porphyra umbilicalis.</title>
        <authorList>
            <person name="Brawley S.H."/>
            <person name="Blouin N.A."/>
            <person name="Ficko-Blean E."/>
            <person name="Wheeler G.L."/>
            <person name="Lohr M."/>
            <person name="Goodson H.V."/>
            <person name="Jenkins J.W."/>
            <person name="Blaby-Haas C.E."/>
            <person name="Helliwell K.E."/>
            <person name="Chan C."/>
            <person name="Marriage T."/>
            <person name="Bhattacharya D."/>
            <person name="Klein A.S."/>
            <person name="Badis Y."/>
            <person name="Brodie J."/>
            <person name="Cao Y."/>
            <person name="Collen J."/>
            <person name="Dittami S.M."/>
            <person name="Gachon C.M."/>
            <person name="Green B.R."/>
            <person name="Karpowicz S."/>
            <person name="Kim J.W."/>
            <person name="Kudahl U."/>
            <person name="Lin S."/>
            <person name="Michel G."/>
            <person name="Mittag M."/>
            <person name="Olson B.J."/>
            <person name="Pangilinan J."/>
            <person name="Peng Y."/>
            <person name="Qiu H."/>
            <person name="Shu S."/>
            <person name="Singer J.T."/>
            <person name="Smith A.G."/>
            <person name="Sprecher B.N."/>
            <person name="Wagner V."/>
            <person name="Wang W."/>
            <person name="Wang Z.-Y."/>
            <person name="Yan J."/>
            <person name="Yarish C."/>
            <person name="Zoeuner-Riek S."/>
            <person name="Zhuang Y."/>
            <person name="Zou Y."/>
            <person name="Lindquist E.A."/>
            <person name="Grimwood J."/>
            <person name="Barry K."/>
            <person name="Rokhsar D.S."/>
            <person name="Schmutz J."/>
            <person name="Stiller J.W."/>
            <person name="Grossman A.R."/>
            <person name="Prochnik S.E."/>
        </authorList>
    </citation>
    <scope>NUCLEOTIDE SEQUENCE [LARGE SCALE GENOMIC DNA]</scope>
    <source>
        <strain evidence="2">4086291</strain>
    </source>
</reference>
<protein>
    <submittedName>
        <fullName evidence="2">Uncharacterized protein</fullName>
    </submittedName>
</protein>
<evidence type="ECO:0000313" key="3">
    <source>
        <dbReference type="Proteomes" id="UP000218209"/>
    </source>
</evidence>
<organism evidence="2 3">
    <name type="scientific">Porphyra umbilicalis</name>
    <name type="common">Purple laver</name>
    <name type="synonym">Red alga</name>
    <dbReference type="NCBI Taxonomy" id="2786"/>
    <lineage>
        <taxon>Eukaryota</taxon>
        <taxon>Rhodophyta</taxon>
        <taxon>Bangiophyceae</taxon>
        <taxon>Bangiales</taxon>
        <taxon>Bangiaceae</taxon>
        <taxon>Porphyra</taxon>
    </lineage>
</organism>
<dbReference type="Proteomes" id="UP000218209">
    <property type="component" value="Unassembled WGS sequence"/>
</dbReference>
<dbReference type="EMBL" id="KV918868">
    <property type="protein sequence ID" value="OSX76395.1"/>
    <property type="molecule type" value="Genomic_DNA"/>
</dbReference>
<accession>A0A1X6P6L4</accession>
<feature type="compositionally biased region" description="Basic residues" evidence="1">
    <location>
        <begin position="270"/>
        <end position="287"/>
    </location>
</feature>
<dbReference type="AlphaFoldDB" id="A0A1X6P6L4"/>
<feature type="compositionally biased region" description="Low complexity" evidence="1">
    <location>
        <begin position="288"/>
        <end position="313"/>
    </location>
</feature>